<name>A0ABQ3VSQ4_9CHLR</name>
<accession>A0ABQ3VSQ4</accession>
<dbReference type="EMBL" id="BNJJ01000022">
    <property type="protein sequence ID" value="GHO88156.1"/>
    <property type="molecule type" value="Genomic_DNA"/>
</dbReference>
<evidence type="ECO:0000313" key="1">
    <source>
        <dbReference type="EMBL" id="GHO88156.1"/>
    </source>
</evidence>
<gene>
    <name evidence="1" type="ORF">KSZ_61620</name>
</gene>
<organism evidence="1 2">
    <name type="scientific">Dictyobacter formicarum</name>
    <dbReference type="NCBI Taxonomy" id="2778368"/>
    <lineage>
        <taxon>Bacteria</taxon>
        <taxon>Bacillati</taxon>
        <taxon>Chloroflexota</taxon>
        <taxon>Ktedonobacteria</taxon>
        <taxon>Ktedonobacterales</taxon>
        <taxon>Dictyobacteraceae</taxon>
        <taxon>Dictyobacter</taxon>
    </lineage>
</organism>
<dbReference type="RefSeq" id="WP_201365773.1">
    <property type="nucleotide sequence ID" value="NZ_BNJJ01000022.1"/>
</dbReference>
<reference evidence="1 2" key="1">
    <citation type="journal article" date="2021" name="Int. J. Syst. Evol. Microbiol.">
        <title>Reticulibacter mediterranei gen. nov., sp. nov., within the new family Reticulibacteraceae fam. nov., and Ktedonospora formicarum gen. nov., sp. nov., Ktedonobacter robiniae sp. nov., Dictyobacter formicarum sp. nov. and Dictyobacter arantiisoli sp. nov., belonging to the class Ktedonobacteria.</title>
        <authorList>
            <person name="Yabe S."/>
            <person name="Zheng Y."/>
            <person name="Wang C.M."/>
            <person name="Sakai Y."/>
            <person name="Abe K."/>
            <person name="Yokota A."/>
            <person name="Donadio S."/>
            <person name="Cavaletti L."/>
            <person name="Monciardini P."/>
        </authorList>
    </citation>
    <scope>NUCLEOTIDE SEQUENCE [LARGE SCALE GENOMIC DNA]</scope>
    <source>
        <strain evidence="1 2">SOSP1-9</strain>
    </source>
</reference>
<evidence type="ECO:0008006" key="3">
    <source>
        <dbReference type="Google" id="ProtNLM"/>
    </source>
</evidence>
<evidence type="ECO:0000313" key="2">
    <source>
        <dbReference type="Proteomes" id="UP000635565"/>
    </source>
</evidence>
<protein>
    <recommendedName>
        <fullName evidence="3">Helicase HerA central domain-containing protein</fullName>
    </recommendedName>
</protein>
<comment type="caution">
    <text evidence="1">The sequence shown here is derived from an EMBL/GenBank/DDBJ whole genome shotgun (WGS) entry which is preliminary data.</text>
</comment>
<dbReference type="SUPFAM" id="SSF52540">
    <property type="entry name" value="P-loop containing nucleoside triphosphate hydrolases"/>
    <property type="match status" value="1"/>
</dbReference>
<dbReference type="InterPro" id="IPR027417">
    <property type="entry name" value="P-loop_NTPase"/>
</dbReference>
<keyword evidence="2" id="KW-1185">Reference proteome</keyword>
<dbReference type="Proteomes" id="UP000635565">
    <property type="component" value="Unassembled WGS sequence"/>
</dbReference>
<dbReference type="Gene3D" id="3.40.50.300">
    <property type="entry name" value="P-loop containing nucleotide triphosphate hydrolases"/>
    <property type="match status" value="1"/>
</dbReference>
<sequence length="614" mass="69034">MSKTKTQRTPALPDSRQGRVRWRGSVQQHFVRIRHIYDHMLCLSTASGVSYDFINVLAVEGISYDLKSAEEQMLLNEQFQSLLAGMSQDVQIMWRVSPLNLGDYLRQFEVNDDAAAEEIWRLLSSSHADFLQALGQRRTLLKREIYVLLRTNSFGQAVSQAQRWLRTRTQRRVRWSQQVEQARQDLDLQAGEMMRLLGDMNLSVRRLRGVEELTPFYYRCLRPTQAQQFPLHADIIQAIDQPILAPQSPQVQVEEVPDAQQALITVEPSKRAPAAERALVDPPLTFTQLADLVAPAAMTIGPDYLTIEKELTRTLVVQNVPRSVFPGWLKPLADLDEPMEISFHLHPHSSESVMPQLRRQYRAYRSSQLLANQKGNDADPDTQIAGGDVGALLLRLASGAERLLTVSVVILLRAPSKRLLNERTARLQAVLHSMLLVAREALFEQDRGFRTCLPHGRCEMPGLLLDSRSASTFFPFLSNSLFHEHGVLEGITPQGDPVIFDAWGEGMANANRIILGPPGWGKSHSIKSMLIRLALKYHCLQALAPEKGLPFQAILIDHEQEYGHISTTLGGQTIRLSPGSAQHLNPFDLPQRGKEAGTSMKIAWRIMSPNCIPC</sequence>
<proteinExistence type="predicted"/>